<dbReference type="EMBL" id="NBNE01017300">
    <property type="protein sequence ID" value="OWY92796.1"/>
    <property type="molecule type" value="Genomic_DNA"/>
</dbReference>
<sequence>QVTDGSVSLKPIELPHVHKNGVTTTFAAAAGKRPMLTNVVQRNRRIYTMITVKLLQCGSEEEGMMLRNYSYLKEYGEWKTPTMPEKRALAAASIGSRRGRFDLVSQDGSVVLELEVPSGTDAQTDYYLVKQATVSIHMQELLQLHFHSLRPIRTLPEPTRHEPCSISITFRSMAGKILSGCNIPGSIKVEQQGDESEQTENATADQTRPRSRTAVEKFEIITCRADCNSEQMIKVALPNDPGYVWFEVRGTDAAAKRSSVYFYATALHYGAERVPERGGLQALHFDWLPGVLETFQTLESRRRRCLKGNVRLVCSSYDTVLQELSLVAQRLSAARLDRYAARIESYTRHEL</sequence>
<evidence type="ECO:0000313" key="3">
    <source>
        <dbReference type="Proteomes" id="UP000198211"/>
    </source>
</evidence>
<name>A0A225UJS2_9STRA</name>
<proteinExistence type="predicted"/>
<accession>A0A225UJS2</accession>
<feature type="region of interest" description="Disordered" evidence="1">
    <location>
        <begin position="190"/>
        <end position="211"/>
    </location>
</feature>
<protein>
    <submittedName>
        <fullName evidence="2">Uncharacterized protein</fullName>
    </submittedName>
</protein>
<dbReference type="AlphaFoldDB" id="A0A225UJS2"/>
<keyword evidence="3" id="KW-1185">Reference proteome</keyword>
<comment type="caution">
    <text evidence="2">The sequence shown here is derived from an EMBL/GenBank/DDBJ whole genome shotgun (WGS) entry which is preliminary data.</text>
</comment>
<evidence type="ECO:0000256" key="1">
    <source>
        <dbReference type="SAM" id="MobiDB-lite"/>
    </source>
</evidence>
<reference evidence="3" key="1">
    <citation type="submission" date="2017-03" db="EMBL/GenBank/DDBJ databases">
        <title>Phytopthora megakarya and P. palmivora, two closely related causual agents of cacao black pod achieved similar genome size and gene model numbers by different mechanisms.</title>
        <authorList>
            <person name="Ali S."/>
            <person name="Shao J."/>
            <person name="Larry D.J."/>
            <person name="Kronmiller B."/>
            <person name="Shen D."/>
            <person name="Strem M.D."/>
            <person name="Melnick R.L."/>
            <person name="Guiltinan M.J."/>
            <person name="Tyler B.M."/>
            <person name="Meinhardt L.W."/>
            <person name="Bailey B.A."/>
        </authorList>
    </citation>
    <scope>NUCLEOTIDE SEQUENCE [LARGE SCALE GENOMIC DNA]</scope>
    <source>
        <strain evidence="3">zdho120</strain>
    </source>
</reference>
<dbReference type="Proteomes" id="UP000198211">
    <property type="component" value="Unassembled WGS sequence"/>
</dbReference>
<dbReference type="OrthoDB" id="167258at2759"/>
<gene>
    <name evidence="2" type="ORF">PHMEG_00038052</name>
</gene>
<evidence type="ECO:0000313" key="2">
    <source>
        <dbReference type="EMBL" id="OWY92796.1"/>
    </source>
</evidence>
<feature type="non-terminal residue" evidence="2">
    <location>
        <position position="1"/>
    </location>
</feature>
<organism evidence="2 3">
    <name type="scientific">Phytophthora megakarya</name>
    <dbReference type="NCBI Taxonomy" id="4795"/>
    <lineage>
        <taxon>Eukaryota</taxon>
        <taxon>Sar</taxon>
        <taxon>Stramenopiles</taxon>
        <taxon>Oomycota</taxon>
        <taxon>Peronosporomycetes</taxon>
        <taxon>Peronosporales</taxon>
        <taxon>Peronosporaceae</taxon>
        <taxon>Phytophthora</taxon>
    </lineage>
</organism>